<comment type="subcellular location">
    <subcellularLocation>
        <location evidence="1">Membrane</location>
        <topology evidence="1">Single-pass membrane protein</topology>
    </subcellularLocation>
</comment>
<evidence type="ECO:0000256" key="1">
    <source>
        <dbReference type="ARBA" id="ARBA00004167"/>
    </source>
</evidence>
<sequence length="135" mass="15917">MAANYQSIDWFYHSSHTCHPFGDGIYVMKSNNFHKRFDESESDLEDWIKIERFGQFAYGGDRFWNRMHRMSYDTITSFVSMYYGNPVLTILLFGIPAGFLSIIIYTTCFSDILDAKDEDIDENEEDDANYHEKED</sequence>
<dbReference type="OrthoDB" id="74910at2759"/>
<gene>
    <name evidence="6" type="ORF">ONB1V03_LOCUS11854</name>
</gene>
<dbReference type="Proteomes" id="UP000728032">
    <property type="component" value="Unassembled WGS sequence"/>
</dbReference>
<dbReference type="GO" id="GO:0016020">
    <property type="term" value="C:membrane"/>
    <property type="evidence" value="ECO:0007669"/>
    <property type="project" value="UniProtKB-SubCell"/>
</dbReference>
<reference evidence="6" key="1">
    <citation type="submission" date="2020-11" db="EMBL/GenBank/DDBJ databases">
        <authorList>
            <person name="Tran Van P."/>
        </authorList>
    </citation>
    <scope>NUCLEOTIDE SEQUENCE</scope>
</reference>
<evidence type="ECO:0000256" key="4">
    <source>
        <dbReference type="ARBA" id="ARBA00023136"/>
    </source>
</evidence>
<dbReference type="PANTHER" id="PTHR46426:SF1">
    <property type="entry name" value="PROTEIN DISULFIDE-ISOMERASE TMX3"/>
    <property type="match status" value="1"/>
</dbReference>
<proteinExistence type="predicted"/>
<dbReference type="EMBL" id="CAJPVJ010009156">
    <property type="protein sequence ID" value="CAG2172397.1"/>
    <property type="molecule type" value="Genomic_DNA"/>
</dbReference>
<evidence type="ECO:0000256" key="3">
    <source>
        <dbReference type="ARBA" id="ARBA00022989"/>
    </source>
</evidence>
<dbReference type="InterPro" id="IPR052250">
    <property type="entry name" value="PDI_TMX3"/>
</dbReference>
<dbReference type="EMBL" id="OC923981">
    <property type="protein sequence ID" value="CAD7655210.1"/>
    <property type="molecule type" value="Genomic_DNA"/>
</dbReference>
<name>A0A7R9QRK9_9ACAR</name>
<keyword evidence="3 5" id="KW-1133">Transmembrane helix</keyword>
<keyword evidence="4 5" id="KW-0472">Membrane</keyword>
<feature type="transmembrane region" description="Helical" evidence="5">
    <location>
        <begin position="87"/>
        <end position="106"/>
    </location>
</feature>
<keyword evidence="2 5" id="KW-0812">Transmembrane</keyword>
<dbReference type="GO" id="GO:0005783">
    <property type="term" value="C:endoplasmic reticulum"/>
    <property type="evidence" value="ECO:0007669"/>
    <property type="project" value="TreeGrafter"/>
</dbReference>
<organism evidence="6">
    <name type="scientific">Oppiella nova</name>
    <dbReference type="NCBI Taxonomy" id="334625"/>
    <lineage>
        <taxon>Eukaryota</taxon>
        <taxon>Metazoa</taxon>
        <taxon>Ecdysozoa</taxon>
        <taxon>Arthropoda</taxon>
        <taxon>Chelicerata</taxon>
        <taxon>Arachnida</taxon>
        <taxon>Acari</taxon>
        <taxon>Acariformes</taxon>
        <taxon>Sarcoptiformes</taxon>
        <taxon>Oribatida</taxon>
        <taxon>Brachypylina</taxon>
        <taxon>Oppioidea</taxon>
        <taxon>Oppiidae</taxon>
        <taxon>Oppiella</taxon>
    </lineage>
</organism>
<accession>A0A7R9QRK9</accession>
<dbReference type="PANTHER" id="PTHR46426">
    <property type="entry name" value="PROTEIN DISULFIDE-ISOMERASE TMX3"/>
    <property type="match status" value="1"/>
</dbReference>
<evidence type="ECO:0000313" key="7">
    <source>
        <dbReference type="Proteomes" id="UP000728032"/>
    </source>
</evidence>
<protein>
    <submittedName>
        <fullName evidence="6">Uncharacterized protein</fullName>
    </submittedName>
</protein>
<keyword evidence="7" id="KW-1185">Reference proteome</keyword>
<evidence type="ECO:0000313" key="6">
    <source>
        <dbReference type="EMBL" id="CAD7655210.1"/>
    </source>
</evidence>
<dbReference type="AlphaFoldDB" id="A0A7R9QRK9"/>
<evidence type="ECO:0000256" key="5">
    <source>
        <dbReference type="SAM" id="Phobius"/>
    </source>
</evidence>
<evidence type="ECO:0000256" key="2">
    <source>
        <dbReference type="ARBA" id="ARBA00022692"/>
    </source>
</evidence>